<evidence type="ECO:0000256" key="10">
    <source>
        <dbReference type="RuleBase" id="RU365087"/>
    </source>
</evidence>
<comment type="similarity">
    <text evidence="2 10">Belongs to the SecG family.</text>
</comment>
<gene>
    <name evidence="12" type="ORF">Pla111_13780</name>
</gene>
<evidence type="ECO:0000256" key="8">
    <source>
        <dbReference type="ARBA" id="ARBA00023010"/>
    </source>
</evidence>
<dbReference type="Proteomes" id="UP000318995">
    <property type="component" value="Unassembled WGS sequence"/>
</dbReference>
<comment type="function">
    <text evidence="10">Involved in protein export. Participates in an early event of protein translocation.</text>
</comment>
<evidence type="ECO:0000313" key="13">
    <source>
        <dbReference type="Proteomes" id="UP000318995"/>
    </source>
</evidence>
<dbReference type="EMBL" id="SJPH01000002">
    <property type="protein sequence ID" value="TWT47758.1"/>
    <property type="molecule type" value="Genomic_DNA"/>
</dbReference>
<evidence type="ECO:0000256" key="1">
    <source>
        <dbReference type="ARBA" id="ARBA00004651"/>
    </source>
</evidence>
<keyword evidence="7 10" id="KW-1133">Transmembrane helix</keyword>
<feature type="region of interest" description="Disordered" evidence="11">
    <location>
        <begin position="82"/>
        <end position="147"/>
    </location>
</feature>
<keyword evidence="9 10" id="KW-0472">Membrane</keyword>
<evidence type="ECO:0000313" key="12">
    <source>
        <dbReference type="EMBL" id="TWT47758.1"/>
    </source>
</evidence>
<dbReference type="AlphaFoldDB" id="A0A5C5WA52"/>
<keyword evidence="5 10" id="KW-0812">Transmembrane</keyword>
<evidence type="ECO:0000256" key="7">
    <source>
        <dbReference type="ARBA" id="ARBA00022989"/>
    </source>
</evidence>
<dbReference type="Pfam" id="PF03840">
    <property type="entry name" value="SecG"/>
    <property type="match status" value="1"/>
</dbReference>
<dbReference type="InterPro" id="IPR004692">
    <property type="entry name" value="SecG"/>
</dbReference>
<dbReference type="NCBIfam" id="TIGR00810">
    <property type="entry name" value="secG"/>
    <property type="match status" value="1"/>
</dbReference>
<evidence type="ECO:0000256" key="5">
    <source>
        <dbReference type="ARBA" id="ARBA00022692"/>
    </source>
</evidence>
<evidence type="ECO:0000256" key="2">
    <source>
        <dbReference type="ARBA" id="ARBA00008445"/>
    </source>
</evidence>
<dbReference type="GO" id="GO:0015450">
    <property type="term" value="F:protein-transporting ATPase activity"/>
    <property type="evidence" value="ECO:0007669"/>
    <property type="project" value="UniProtKB-UniRule"/>
</dbReference>
<reference evidence="12 13" key="1">
    <citation type="submission" date="2019-02" db="EMBL/GenBank/DDBJ databases">
        <title>Deep-cultivation of Planctomycetes and their phenomic and genomic characterization uncovers novel biology.</title>
        <authorList>
            <person name="Wiegand S."/>
            <person name="Jogler M."/>
            <person name="Boedeker C."/>
            <person name="Pinto D."/>
            <person name="Vollmers J."/>
            <person name="Rivas-Marin E."/>
            <person name="Kohn T."/>
            <person name="Peeters S.H."/>
            <person name="Heuer A."/>
            <person name="Rast P."/>
            <person name="Oberbeckmann S."/>
            <person name="Bunk B."/>
            <person name="Jeske O."/>
            <person name="Meyerdierks A."/>
            <person name="Storesund J.E."/>
            <person name="Kallscheuer N."/>
            <person name="Luecker S."/>
            <person name="Lage O.M."/>
            <person name="Pohl T."/>
            <person name="Merkel B.J."/>
            <person name="Hornburger P."/>
            <person name="Mueller R.-W."/>
            <person name="Bruemmer F."/>
            <person name="Labrenz M."/>
            <person name="Spormann A.M."/>
            <person name="Op Den Camp H."/>
            <person name="Overmann J."/>
            <person name="Amann R."/>
            <person name="Jetten M.S.M."/>
            <person name="Mascher T."/>
            <person name="Medema M.H."/>
            <person name="Devos D.P."/>
            <person name="Kaster A.-K."/>
            <person name="Ovreas L."/>
            <person name="Rohde M."/>
            <person name="Galperin M.Y."/>
            <person name="Jogler C."/>
        </authorList>
    </citation>
    <scope>NUCLEOTIDE SEQUENCE [LARGE SCALE GENOMIC DNA]</scope>
    <source>
        <strain evidence="12 13">Pla111</strain>
    </source>
</reference>
<dbReference type="GO" id="GO:0009306">
    <property type="term" value="P:protein secretion"/>
    <property type="evidence" value="ECO:0007669"/>
    <property type="project" value="UniProtKB-UniRule"/>
</dbReference>
<feature type="compositionally biased region" description="Low complexity" evidence="11">
    <location>
        <begin position="88"/>
        <end position="110"/>
    </location>
</feature>
<evidence type="ECO:0000256" key="3">
    <source>
        <dbReference type="ARBA" id="ARBA00022448"/>
    </source>
</evidence>
<dbReference type="PRINTS" id="PR01651">
    <property type="entry name" value="SECGEXPORT"/>
</dbReference>
<comment type="caution">
    <text evidence="12">The sequence shown here is derived from an EMBL/GenBank/DDBJ whole genome shotgun (WGS) entry which is preliminary data.</text>
</comment>
<protein>
    <recommendedName>
        <fullName evidence="10">Protein-export membrane protein SecG</fullName>
    </recommendedName>
</protein>
<evidence type="ECO:0000256" key="9">
    <source>
        <dbReference type="ARBA" id="ARBA00023136"/>
    </source>
</evidence>
<dbReference type="GO" id="GO:0065002">
    <property type="term" value="P:intracellular protein transmembrane transport"/>
    <property type="evidence" value="ECO:0007669"/>
    <property type="project" value="TreeGrafter"/>
</dbReference>
<keyword evidence="4 10" id="KW-1003">Cell membrane</keyword>
<organism evidence="12 13">
    <name type="scientific">Botrimarina hoheduenensis</name>
    <dbReference type="NCBI Taxonomy" id="2528000"/>
    <lineage>
        <taxon>Bacteria</taxon>
        <taxon>Pseudomonadati</taxon>
        <taxon>Planctomycetota</taxon>
        <taxon>Planctomycetia</taxon>
        <taxon>Pirellulales</taxon>
        <taxon>Lacipirellulaceae</taxon>
        <taxon>Botrimarina</taxon>
    </lineage>
</organism>
<dbReference type="GO" id="GO:0005886">
    <property type="term" value="C:plasma membrane"/>
    <property type="evidence" value="ECO:0007669"/>
    <property type="project" value="UniProtKB-SubCell"/>
</dbReference>
<comment type="caution">
    <text evidence="10">Lacks conserved residue(s) required for the propagation of feature annotation.</text>
</comment>
<keyword evidence="13" id="KW-1185">Reference proteome</keyword>
<feature type="compositionally biased region" description="Low complexity" evidence="11">
    <location>
        <begin position="118"/>
        <end position="147"/>
    </location>
</feature>
<name>A0A5C5WA52_9BACT</name>
<dbReference type="PANTHER" id="PTHR34182:SF1">
    <property type="entry name" value="PROTEIN-EXPORT MEMBRANE PROTEIN SECG"/>
    <property type="match status" value="1"/>
</dbReference>
<dbReference type="RefSeq" id="WP_146572593.1">
    <property type="nucleotide sequence ID" value="NZ_SJPH01000002.1"/>
</dbReference>
<keyword evidence="6 10" id="KW-0653">Protein transport</keyword>
<comment type="subcellular location">
    <subcellularLocation>
        <location evidence="1 10">Cell membrane</location>
        <topology evidence="1 10">Multi-pass membrane protein</topology>
    </subcellularLocation>
</comment>
<accession>A0A5C5WA52</accession>
<evidence type="ECO:0000256" key="4">
    <source>
        <dbReference type="ARBA" id="ARBA00022475"/>
    </source>
</evidence>
<keyword evidence="8 10" id="KW-0811">Translocation</keyword>
<evidence type="ECO:0000256" key="11">
    <source>
        <dbReference type="SAM" id="MobiDB-lite"/>
    </source>
</evidence>
<feature type="transmembrane region" description="Helical" evidence="10">
    <location>
        <begin position="51"/>
        <end position="73"/>
    </location>
</feature>
<evidence type="ECO:0000256" key="6">
    <source>
        <dbReference type="ARBA" id="ARBA00022927"/>
    </source>
</evidence>
<proteinExistence type="inferred from homology"/>
<dbReference type="PANTHER" id="PTHR34182">
    <property type="entry name" value="PROTEIN-EXPORT MEMBRANE PROTEIN SECG"/>
    <property type="match status" value="1"/>
</dbReference>
<keyword evidence="3 10" id="KW-0813">Transport</keyword>
<sequence length="147" mass="14596">METLIQLILSAMAVFMILLVLVQRGRGGGLAGALGGPGGSSAFGAKAGDTFTRITVWAAAIWIITCVLCAYWANNRGDSFGDSEINLATGTSQSDGGDSGASTSGAATADADSEDSPAAETTTDAPAETSGTGEDGSTTPDDQPASE</sequence>
<dbReference type="GO" id="GO:0043952">
    <property type="term" value="P:protein transport by the Sec complex"/>
    <property type="evidence" value="ECO:0007669"/>
    <property type="project" value="TreeGrafter"/>
</dbReference>